<keyword evidence="8" id="KW-0256">Endoplasmic reticulum</keyword>
<dbReference type="GO" id="GO:0016972">
    <property type="term" value="F:thiol oxidase activity"/>
    <property type="evidence" value="ECO:0007669"/>
    <property type="project" value="InterPro"/>
</dbReference>
<dbReference type="GO" id="GO:0034975">
    <property type="term" value="P:protein folding in endoplasmic reticulum"/>
    <property type="evidence" value="ECO:0007669"/>
    <property type="project" value="InterPro"/>
</dbReference>
<evidence type="ECO:0000256" key="11">
    <source>
        <dbReference type="ARBA" id="ARBA00023002"/>
    </source>
</evidence>
<dbReference type="Pfam" id="PF04137">
    <property type="entry name" value="ERO1"/>
    <property type="match status" value="1"/>
</dbReference>
<feature type="active site" description="Nucleophile" evidence="16">
    <location>
        <position position="357"/>
    </location>
</feature>
<feature type="binding site" evidence="17">
    <location>
        <position position="172"/>
    </location>
    <ligand>
        <name>FAD</name>
        <dbReference type="ChEBI" id="CHEBI:57692"/>
    </ligand>
</feature>
<feature type="signal peptide" evidence="21">
    <location>
        <begin position="1"/>
        <end position="22"/>
    </location>
</feature>
<dbReference type="AlphaFoldDB" id="A0AAD5SWH0"/>
<evidence type="ECO:0000256" key="1">
    <source>
        <dbReference type="ARBA" id="ARBA00001974"/>
    </source>
</evidence>
<evidence type="ECO:0000256" key="18">
    <source>
        <dbReference type="PIRSR" id="PIRSR017205-3"/>
    </source>
</evidence>
<dbReference type="GO" id="GO:0005789">
    <property type="term" value="C:endoplasmic reticulum membrane"/>
    <property type="evidence" value="ECO:0007669"/>
    <property type="project" value="UniProtKB-SubCell"/>
</dbReference>
<comment type="similarity">
    <text evidence="3">Belongs to the EROs family.</text>
</comment>
<evidence type="ECO:0000256" key="3">
    <source>
        <dbReference type="ARBA" id="ARBA00008277"/>
    </source>
</evidence>
<keyword evidence="7 21" id="KW-0732">Signal</keyword>
<proteinExistence type="inferred from homology"/>
<feature type="binding site" evidence="17">
    <location>
        <position position="170"/>
    </location>
    <ligand>
        <name>FAD</name>
        <dbReference type="ChEBI" id="CHEBI:57692"/>
    </ligand>
</feature>
<dbReference type="PANTHER" id="PTHR12613">
    <property type="entry name" value="ERO1-RELATED"/>
    <property type="match status" value="1"/>
</dbReference>
<keyword evidence="5" id="KW-0813">Transport</keyword>
<dbReference type="GO" id="GO:0071949">
    <property type="term" value="F:FAD binding"/>
    <property type="evidence" value="ECO:0007669"/>
    <property type="project" value="InterPro"/>
</dbReference>
<name>A0AAD5SWH0_9FUNG</name>
<evidence type="ECO:0000256" key="6">
    <source>
        <dbReference type="ARBA" id="ARBA00022630"/>
    </source>
</evidence>
<keyword evidence="23" id="KW-1185">Reference proteome</keyword>
<keyword evidence="9 17" id="KW-0274">FAD</keyword>
<feature type="binding site" evidence="17">
    <location>
        <position position="232"/>
    </location>
    <ligand>
        <name>FAD</name>
        <dbReference type="ChEBI" id="CHEBI:57692"/>
    </ligand>
</feature>
<evidence type="ECO:0000256" key="9">
    <source>
        <dbReference type="ARBA" id="ARBA00022827"/>
    </source>
</evidence>
<dbReference type="InterPro" id="IPR037192">
    <property type="entry name" value="ERO1-like_sf"/>
</dbReference>
<dbReference type="InterPro" id="IPR007266">
    <property type="entry name" value="Ero1"/>
</dbReference>
<evidence type="ECO:0000256" key="12">
    <source>
        <dbReference type="ARBA" id="ARBA00023136"/>
    </source>
</evidence>
<comment type="subunit">
    <text evidence="4">May function both as a monomer and a homodimer.</text>
</comment>
<feature type="binding site" evidence="17">
    <location>
        <position position="183"/>
    </location>
    <ligand>
        <name>FAD</name>
        <dbReference type="ChEBI" id="CHEBI:57692"/>
    </ligand>
</feature>
<evidence type="ECO:0000256" key="14">
    <source>
        <dbReference type="ARBA" id="ARBA00023180"/>
    </source>
</evidence>
<evidence type="ECO:0000313" key="23">
    <source>
        <dbReference type="Proteomes" id="UP001211907"/>
    </source>
</evidence>
<evidence type="ECO:0000256" key="7">
    <source>
        <dbReference type="ARBA" id="ARBA00022729"/>
    </source>
</evidence>
<feature type="binding site" evidence="17">
    <location>
        <position position="261"/>
    </location>
    <ligand>
        <name>FAD</name>
        <dbReference type="ChEBI" id="CHEBI:57692"/>
    </ligand>
</feature>
<keyword evidence="6" id="KW-0285">Flavoprotein</keyword>
<feature type="region of interest" description="Disordered" evidence="19">
    <location>
        <begin position="499"/>
        <end position="521"/>
    </location>
</feature>
<keyword evidence="15" id="KW-0676">Redox-active center</keyword>
<evidence type="ECO:0000256" key="21">
    <source>
        <dbReference type="SAM" id="SignalP"/>
    </source>
</evidence>
<evidence type="ECO:0000256" key="20">
    <source>
        <dbReference type="SAM" id="Phobius"/>
    </source>
</evidence>
<keyword evidence="11" id="KW-0560">Oxidoreductase</keyword>
<keyword evidence="20" id="KW-0812">Transmembrane</keyword>
<evidence type="ECO:0000256" key="15">
    <source>
        <dbReference type="ARBA" id="ARBA00023284"/>
    </source>
</evidence>
<evidence type="ECO:0000256" key="16">
    <source>
        <dbReference type="PIRSR" id="PIRSR017205-1"/>
    </source>
</evidence>
<keyword evidence="14" id="KW-0325">Glycoprotein</keyword>
<keyword evidence="12 20" id="KW-0472">Membrane</keyword>
<dbReference type="Proteomes" id="UP001211907">
    <property type="component" value="Unassembled WGS sequence"/>
</dbReference>
<dbReference type="GO" id="GO:0015035">
    <property type="term" value="F:protein-disulfide reductase activity"/>
    <property type="evidence" value="ECO:0007669"/>
    <property type="project" value="InterPro"/>
</dbReference>
<evidence type="ECO:0000313" key="22">
    <source>
        <dbReference type="EMBL" id="KAJ3113749.1"/>
    </source>
</evidence>
<comment type="caution">
    <text evidence="22">The sequence shown here is derived from an EMBL/GenBank/DDBJ whole genome shotgun (WGS) entry which is preliminary data.</text>
</comment>
<comment type="cofactor">
    <cofactor evidence="1 17">
        <name>FAD</name>
        <dbReference type="ChEBI" id="CHEBI:57692"/>
    </cofactor>
</comment>
<reference evidence="22" key="1">
    <citation type="submission" date="2020-05" db="EMBL/GenBank/DDBJ databases">
        <title>Phylogenomic resolution of chytrid fungi.</title>
        <authorList>
            <person name="Stajich J.E."/>
            <person name="Amses K."/>
            <person name="Simmons R."/>
            <person name="Seto K."/>
            <person name="Myers J."/>
            <person name="Bonds A."/>
            <person name="Quandt C.A."/>
            <person name="Barry K."/>
            <person name="Liu P."/>
            <person name="Grigoriev I."/>
            <person name="Longcore J.E."/>
            <person name="James T.Y."/>
        </authorList>
    </citation>
    <scope>NUCLEOTIDE SEQUENCE</scope>
    <source>
        <strain evidence="22">JEL0513</strain>
    </source>
</reference>
<dbReference type="PIRSF" id="PIRSF017205">
    <property type="entry name" value="ERO1"/>
    <property type="match status" value="1"/>
</dbReference>
<comment type="subcellular location">
    <subcellularLocation>
        <location evidence="2">Endoplasmic reticulum membrane</location>
        <topology evidence="2">Peripheral membrane protein</topology>
        <orientation evidence="2">Lumenal side</orientation>
    </subcellularLocation>
</comment>
<feature type="active site" evidence="16">
    <location>
        <position position="360"/>
    </location>
</feature>
<feature type="chain" id="PRO_5042249346" evidence="21">
    <location>
        <begin position="23"/>
        <end position="521"/>
    </location>
</feature>
<evidence type="ECO:0000256" key="17">
    <source>
        <dbReference type="PIRSR" id="PIRSR017205-2"/>
    </source>
</evidence>
<feature type="disulfide bond" description="Redox-active" evidence="18">
    <location>
        <begin position="96"/>
        <end position="101"/>
    </location>
</feature>
<keyword evidence="20" id="KW-1133">Transmembrane helix</keyword>
<sequence length="521" mass="58448">MIRTQSITLLLYCAALSSLALSSDSARSKLATLHDIVESCKPSGLIEDACCEYKTIEQVNDEIAPFLDDLVKTSFFRYVKIDLNRGCNFWKEDHFCFQEGCAVEPADEAEIPESLRSAALSSVDYNLATDSSFPQFVKKCAFNDHDFCALDDPLGLHEIPYVNLLKNPERFTGYAGDSAARVWGAIYNENCFAEDKGATLDTVMNRGGGDGGNDNGVCKEKRVFYRLVSGLHSSISTHICDQWMDQKTGTWERNLECFKYRLGMFPDRIQNMYFTYVVLLRSITKLGPYLQSNTWCSSTSDAKKIKRLVSGMIEKTLSCPPTFDERALFTDSASAVLKDEFKEHFRNISLIMDCVGCEKCRLWGKLQVTGLGTALKILFSFGDDPSQYYLTQTEVISLINGFHRISNSLRAVERFRNRVKDQEEILRDVTAPTEADTTGAVSPAVKNARLLPSASANFSFSYVSWNDPQALVRLGVGLLFFVCGAVILLKSAWTRNFSNNSGKTEPGKKKYQKKEKMARNF</sequence>
<organism evidence="22 23">
    <name type="scientific">Physocladia obscura</name>
    <dbReference type="NCBI Taxonomy" id="109957"/>
    <lineage>
        <taxon>Eukaryota</taxon>
        <taxon>Fungi</taxon>
        <taxon>Fungi incertae sedis</taxon>
        <taxon>Chytridiomycota</taxon>
        <taxon>Chytridiomycota incertae sedis</taxon>
        <taxon>Chytridiomycetes</taxon>
        <taxon>Chytridiales</taxon>
        <taxon>Chytriomycetaceae</taxon>
        <taxon>Physocladia</taxon>
    </lineage>
</organism>
<dbReference type="PANTHER" id="PTHR12613:SF0">
    <property type="entry name" value="ERO1-LIKE PROTEIN"/>
    <property type="match status" value="1"/>
</dbReference>
<dbReference type="SUPFAM" id="SSF110019">
    <property type="entry name" value="ERO1-like"/>
    <property type="match status" value="1"/>
</dbReference>
<accession>A0AAD5SWH0</accession>
<feature type="transmembrane region" description="Helical" evidence="20">
    <location>
        <begin position="470"/>
        <end position="489"/>
    </location>
</feature>
<keyword evidence="10" id="KW-0249">Electron transport</keyword>
<evidence type="ECO:0000256" key="4">
    <source>
        <dbReference type="ARBA" id="ARBA00011802"/>
    </source>
</evidence>
<evidence type="ECO:0000256" key="10">
    <source>
        <dbReference type="ARBA" id="ARBA00022982"/>
    </source>
</evidence>
<evidence type="ECO:0000256" key="8">
    <source>
        <dbReference type="ARBA" id="ARBA00022824"/>
    </source>
</evidence>
<evidence type="ECO:0000256" key="2">
    <source>
        <dbReference type="ARBA" id="ARBA00004367"/>
    </source>
</evidence>
<evidence type="ECO:0000256" key="19">
    <source>
        <dbReference type="SAM" id="MobiDB-lite"/>
    </source>
</evidence>
<evidence type="ECO:0000256" key="13">
    <source>
        <dbReference type="ARBA" id="ARBA00023157"/>
    </source>
</evidence>
<feature type="disulfide bond" description="Redox-active" evidence="18">
    <location>
        <begin position="357"/>
        <end position="360"/>
    </location>
</feature>
<dbReference type="EMBL" id="JADGJH010001423">
    <property type="protein sequence ID" value="KAJ3113749.1"/>
    <property type="molecule type" value="Genomic_DNA"/>
</dbReference>
<evidence type="ECO:0000256" key="5">
    <source>
        <dbReference type="ARBA" id="ARBA00022448"/>
    </source>
</evidence>
<feature type="binding site" evidence="17">
    <location>
        <position position="229"/>
    </location>
    <ligand>
        <name>FAD</name>
        <dbReference type="ChEBI" id="CHEBI:57692"/>
    </ligand>
</feature>
<protein>
    <submittedName>
        <fullName evidence="22">Uncharacterized protein</fullName>
    </submittedName>
</protein>
<gene>
    <name evidence="22" type="ORF">HK100_001892</name>
</gene>
<keyword evidence="13 18" id="KW-1015">Disulfide bond</keyword>